<evidence type="ECO:0000313" key="2">
    <source>
        <dbReference type="EMBL" id="PUE65749.1"/>
    </source>
</evidence>
<evidence type="ECO:0000313" key="3">
    <source>
        <dbReference type="Proteomes" id="UP000251135"/>
    </source>
</evidence>
<dbReference type="InterPro" id="IPR018588">
    <property type="entry name" value="Dihaem_cytochrome-c"/>
</dbReference>
<organism evidence="2 3">
    <name type="scientific">Arcobacter caeni</name>
    <dbReference type="NCBI Taxonomy" id="1912877"/>
    <lineage>
        <taxon>Bacteria</taxon>
        <taxon>Pseudomonadati</taxon>
        <taxon>Campylobacterota</taxon>
        <taxon>Epsilonproteobacteria</taxon>
        <taxon>Campylobacterales</taxon>
        <taxon>Arcobacteraceae</taxon>
        <taxon>Arcobacter</taxon>
    </lineage>
</organism>
<sequence>MKNLILIITIFVSSLFAESFSNNKADVAPVNNQLYIKECGSCHFPYQPGLLPAKAWNKMMVNLDNHFNSDASLNEANLQTLTKYLNDNSAEKNMQYKRSNRIVSSLGKNEIPDSISTTPYMIKKHKDIKKDLITQNEVKGLFNCMACHKTADKGIYGERDINIPNFGRWKN</sequence>
<comment type="caution">
    <text evidence="2">The sequence shown here is derived from an EMBL/GenBank/DDBJ whole genome shotgun (WGS) entry which is preliminary data.</text>
</comment>
<dbReference type="AlphaFoldDB" id="A0A363D361"/>
<dbReference type="RefSeq" id="WP_108558110.1">
    <property type="nucleotide sequence ID" value="NZ_MUXE01000003.1"/>
</dbReference>
<proteinExistence type="predicted"/>
<accession>A0A363D361</accession>
<dbReference type="EMBL" id="MUXE01000003">
    <property type="protein sequence ID" value="PUE65749.1"/>
    <property type="molecule type" value="Genomic_DNA"/>
</dbReference>
<keyword evidence="1" id="KW-0732">Signal</keyword>
<protein>
    <submittedName>
        <fullName evidence="2">Cytochrome C</fullName>
    </submittedName>
</protein>
<dbReference type="Proteomes" id="UP000251135">
    <property type="component" value="Unassembled WGS sequence"/>
</dbReference>
<keyword evidence="3" id="KW-1185">Reference proteome</keyword>
<evidence type="ECO:0000256" key="1">
    <source>
        <dbReference type="SAM" id="SignalP"/>
    </source>
</evidence>
<gene>
    <name evidence="2" type="ORF">B0174_02685</name>
</gene>
<name>A0A363D361_9BACT</name>
<feature type="chain" id="PRO_5016752248" evidence="1">
    <location>
        <begin position="18"/>
        <end position="171"/>
    </location>
</feature>
<dbReference type="Pfam" id="PF09626">
    <property type="entry name" value="DHC"/>
    <property type="match status" value="1"/>
</dbReference>
<dbReference type="OrthoDB" id="5296814at2"/>
<reference evidence="2 3" key="1">
    <citation type="submission" date="2017-02" db="EMBL/GenBank/DDBJ databases">
        <title>Arcobacter caeni sp. nov, a new Arcobacter species isolated from reclaimed water.</title>
        <authorList>
            <person name="Figueras M.J."/>
            <person name="Perez-Cataluna A."/>
            <person name="Salas-Masso N."/>
        </authorList>
    </citation>
    <scope>NUCLEOTIDE SEQUENCE [LARGE SCALE GENOMIC DNA]</scope>
    <source>
        <strain evidence="2 3">RW17-10</strain>
    </source>
</reference>
<feature type="signal peptide" evidence="1">
    <location>
        <begin position="1"/>
        <end position="17"/>
    </location>
</feature>